<gene>
    <name evidence="1" type="ORF">DPMN_115916</name>
</gene>
<reference evidence="1" key="2">
    <citation type="submission" date="2020-11" db="EMBL/GenBank/DDBJ databases">
        <authorList>
            <person name="McCartney M.A."/>
            <person name="Auch B."/>
            <person name="Kono T."/>
            <person name="Mallez S."/>
            <person name="Becker A."/>
            <person name="Gohl D.M."/>
            <person name="Silverstein K.A.T."/>
            <person name="Koren S."/>
            <person name="Bechman K.B."/>
            <person name="Herman A."/>
            <person name="Abrahante J.E."/>
            <person name="Garbe J."/>
        </authorList>
    </citation>
    <scope>NUCLEOTIDE SEQUENCE</scope>
    <source>
        <strain evidence="1">Duluth1</strain>
        <tissue evidence="1">Whole animal</tissue>
    </source>
</reference>
<organism evidence="1 2">
    <name type="scientific">Dreissena polymorpha</name>
    <name type="common">Zebra mussel</name>
    <name type="synonym">Mytilus polymorpha</name>
    <dbReference type="NCBI Taxonomy" id="45954"/>
    <lineage>
        <taxon>Eukaryota</taxon>
        <taxon>Metazoa</taxon>
        <taxon>Spiralia</taxon>
        <taxon>Lophotrochozoa</taxon>
        <taxon>Mollusca</taxon>
        <taxon>Bivalvia</taxon>
        <taxon>Autobranchia</taxon>
        <taxon>Heteroconchia</taxon>
        <taxon>Euheterodonta</taxon>
        <taxon>Imparidentia</taxon>
        <taxon>Neoheterodontei</taxon>
        <taxon>Myida</taxon>
        <taxon>Dreissenoidea</taxon>
        <taxon>Dreissenidae</taxon>
        <taxon>Dreissena</taxon>
    </lineage>
</organism>
<accession>A0A9D4KM35</accession>
<evidence type="ECO:0000313" key="2">
    <source>
        <dbReference type="Proteomes" id="UP000828390"/>
    </source>
</evidence>
<dbReference type="InterPro" id="IPR043502">
    <property type="entry name" value="DNA/RNA_pol_sf"/>
</dbReference>
<comment type="caution">
    <text evidence="1">The sequence shown here is derived from an EMBL/GenBank/DDBJ whole genome shotgun (WGS) entry which is preliminary data.</text>
</comment>
<dbReference type="InterPro" id="IPR043128">
    <property type="entry name" value="Rev_trsase/Diguanyl_cyclase"/>
</dbReference>
<dbReference type="EMBL" id="JAIWYP010000004">
    <property type="protein sequence ID" value="KAH3842420.1"/>
    <property type="molecule type" value="Genomic_DNA"/>
</dbReference>
<keyword evidence="2" id="KW-1185">Reference proteome</keyword>
<reference evidence="1" key="1">
    <citation type="journal article" date="2019" name="bioRxiv">
        <title>The Genome of the Zebra Mussel, Dreissena polymorpha: A Resource for Invasive Species Research.</title>
        <authorList>
            <person name="McCartney M.A."/>
            <person name="Auch B."/>
            <person name="Kono T."/>
            <person name="Mallez S."/>
            <person name="Zhang Y."/>
            <person name="Obille A."/>
            <person name="Becker A."/>
            <person name="Abrahante J.E."/>
            <person name="Garbe J."/>
            <person name="Badalamenti J.P."/>
            <person name="Herman A."/>
            <person name="Mangelson H."/>
            <person name="Liachko I."/>
            <person name="Sullivan S."/>
            <person name="Sone E.D."/>
            <person name="Koren S."/>
            <person name="Silverstein K.A.T."/>
            <person name="Beckman K.B."/>
            <person name="Gohl D.M."/>
        </authorList>
    </citation>
    <scope>NUCLEOTIDE SEQUENCE</scope>
    <source>
        <strain evidence="1">Duluth1</strain>
        <tissue evidence="1">Whole animal</tissue>
    </source>
</reference>
<name>A0A9D4KM35_DREPO</name>
<evidence type="ECO:0000313" key="1">
    <source>
        <dbReference type="EMBL" id="KAH3842420.1"/>
    </source>
</evidence>
<proteinExistence type="predicted"/>
<protein>
    <recommendedName>
        <fullName evidence="3">Reverse transcriptase/retrotransposon-derived protein RNase H-like domain-containing protein</fullName>
    </recommendedName>
</protein>
<sequence>MPRRSNLFLNYAHTTVDLFPVLQKIARPLHKISDKGTAFQWTEECEHAFQHLKTALTTSPILGYPVHDAPNLHLPQMQATLQRVLSCLNCKMVRRL</sequence>
<dbReference type="Gene3D" id="3.30.70.270">
    <property type="match status" value="1"/>
</dbReference>
<evidence type="ECO:0008006" key="3">
    <source>
        <dbReference type="Google" id="ProtNLM"/>
    </source>
</evidence>
<dbReference type="AlphaFoldDB" id="A0A9D4KM35"/>
<dbReference type="Proteomes" id="UP000828390">
    <property type="component" value="Unassembled WGS sequence"/>
</dbReference>
<dbReference type="SUPFAM" id="SSF56672">
    <property type="entry name" value="DNA/RNA polymerases"/>
    <property type="match status" value="1"/>
</dbReference>